<reference evidence="5 6" key="1">
    <citation type="journal article" date="2019" name="Sci. Rep.">
        <title>A high-quality genome of Eragrostis curvula grass provides insights into Poaceae evolution and supports new strategies to enhance forage quality.</title>
        <authorList>
            <person name="Carballo J."/>
            <person name="Santos B.A.C.M."/>
            <person name="Zappacosta D."/>
            <person name="Garbus I."/>
            <person name="Selva J.P."/>
            <person name="Gallo C.A."/>
            <person name="Diaz A."/>
            <person name="Albertini E."/>
            <person name="Caccamo M."/>
            <person name="Echenique V."/>
        </authorList>
    </citation>
    <scope>NUCLEOTIDE SEQUENCE [LARGE SCALE GENOMIC DNA]</scope>
    <source>
        <strain evidence="6">cv. Victoria</strain>
        <tissue evidence="5">Leaf</tissue>
    </source>
</reference>
<evidence type="ECO:0000313" key="6">
    <source>
        <dbReference type="Proteomes" id="UP000324897"/>
    </source>
</evidence>
<name>A0A5J9VIM5_9POAL</name>
<evidence type="ECO:0000256" key="3">
    <source>
        <dbReference type="PROSITE-ProRule" id="PRU00708"/>
    </source>
</evidence>
<dbReference type="NCBIfam" id="TIGR00756">
    <property type="entry name" value="PPR"/>
    <property type="match status" value="4"/>
</dbReference>
<comment type="caution">
    <text evidence="5">The sequence shown here is derived from an EMBL/GenBank/DDBJ whole genome shotgun (WGS) entry which is preliminary data.</text>
</comment>
<feature type="repeat" description="PPR" evidence="3">
    <location>
        <begin position="270"/>
        <end position="304"/>
    </location>
</feature>
<feature type="non-terminal residue" evidence="5">
    <location>
        <position position="1"/>
    </location>
</feature>
<keyword evidence="2" id="KW-0809">Transit peptide</keyword>
<dbReference type="GO" id="GO:0009451">
    <property type="term" value="P:RNA modification"/>
    <property type="evidence" value="ECO:0007669"/>
    <property type="project" value="InterPro"/>
</dbReference>
<evidence type="ECO:0000256" key="1">
    <source>
        <dbReference type="ARBA" id="ARBA00022737"/>
    </source>
</evidence>
<evidence type="ECO:0000256" key="2">
    <source>
        <dbReference type="ARBA" id="ARBA00022946"/>
    </source>
</evidence>
<dbReference type="GO" id="GO:0003723">
    <property type="term" value="F:RNA binding"/>
    <property type="evidence" value="ECO:0007669"/>
    <property type="project" value="InterPro"/>
</dbReference>
<dbReference type="Pfam" id="PF01535">
    <property type="entry name" value="PPR"/>
    <property type="match status" value="2"/>
</dbReference>
<protein>
    <recommendedName>
        <fullName evidence="7">Pentacotripeptide-repeat region of PRORP domain-containing protein</fullName>
    </recommendedName>
</protein>
<dbReference type="Pfam" id="PF20431">
    <property type="entry name" value="E_motif"/>
    <property type="match status" value="1"/>
</dbReference>
<evidence type="ECO:0000256" key="4">
    <source>
        <dbReference type="SAM" id="MobiDB-lite"/>
    </source>
</evidence>
<keyword evidence="6" id="KW-1185">Reference proteome</keyword>
<keyword evidence="1" id="KW-0677">Repeat</keyword>
<accession>A0A5J9VIM5</accession>
<sequence>MPAAHPHISSRPRGLAPPDPLPPPRLAILARDADLAAARLESCAYGRDPPRVHAIVLRRGLLLLPFHWNALARAYLRLGAPRHALRAAVCMIAHGAEPDRYTFPLALKAAAQAEPPESTLRLQLHAAAAKRALAHHPFTESALISGYAKAGDLRAARRVFDENPHRGLGSWSAVISGLSHAGESKEALALFHELRRGGIVPDDLTMVSVASACGALGSIGLAEQLHKCILQCRCSGRLDVTLSNALVDMYAKCGRTDLARKVFERMPVRDVSSWTTMISGLATHGEEQGALDMFDDMQREAVPPNRVTMLAVLSACAHGGLVDRGLSLLKQMEDGEIKVLPTVEHYGCVVDMLGRVGRVDEARALVEQRMPMDANVVIWGTLLGACEKHGNVSVGEWAAGRLVEAEPWNDGVYVVLSNIYAAAGMWGEVERVRKIMSERKVTKSPACSGLSMLSKLQVQKGLTGAL</sequence>
<dbReference type="InterPro" id="IPR046848">
    <property type="entry name" value="E_motif"/>
</dbReference>
<dbReference type="Proteomes" id="UP000324897">
    <property type="component" value="Unassembled WGS sequence"/>
</dbReference>
<dbReference type="EMBL" id="RWGY01000009">
    <property type="protein sequence ID" value="TVU35264.1"/>
    <property type="molecule type" value="Genomic_DNA"/>
</dbReference>
<feature type="repeat" description="PPR" evidence="3">
    <location>
        <begin position="167"/>
        <end position="201"/>
    </location>
</feature>
<evidence type="ECO:0008006" key="7">
    <source>
        <dbReference type="Google" id="ProtNLM"/>
    </source>
</evidence>
<feature type="region of interest" description="Disordered" evidence="4">
    <location>
        <begin position="1"/>
        <end position="21"/>
    </location>
</feature>
<organism evidence="5 6">
    <name type="scientific">Eragrostis curvula</name>
    <name type="common">weeping love grass</name>
    <dbReference type="NCBI Taxonomy" id="38414"/>
    <lineage>
        <taxon>Eukaryota</taxon>
        <taxon>Viridiplantae</taxon>
        <taxon>Streptophyta</taxon>
        <taxon>Embryophyta</taxon>
        <taxon>Tracheophyta</taxon>
        <taxon>Spermatophyta</taxon>
        <taxon>Magnoliopsida</taxon>
        <taxon>Liliopsida</taxon>
        <taxon>Poales</taxon>
        <taxon>Poaceae</taxon>
        <taxon>PACMAD clade</taxon>
        <taxon>Chloridoideae</taxon>
        <taxon>Eragrostideae</taxon>
        <taxon>Eragrostidinae</taxon>
        <taxon>Eragrostis</taxon>
    </lineage>
</organism>
<dbReference type="Gramene" id="TVU35264">
    <property type="protein sequence ID" value="TVU35264"/>
    <property type="gene ID" value="EJB05_17143"/>
</dbReference>
<dbReference type="OrthoDB" id="622408at2759"/>
<proteinExistence type="predicted"/>
<dbReference type="PANTHER" id="PTHR47926:SF491">
    <property type="entry name" value="(WILD MALAYSIAN BANANA) HYPOTHETICAL PROTEIN"/>
    <property type="match status" value="1"/>
</dbReference>
<feature type="repeat" description="PPR" evidence="3">
    <location>
        <begin position="239"/>
        <end position="269"/>
    </location>
</feature>
<dbReference type="InterPro" id="IPR002885">
    <property type="entry name" value="PPR_rpt"/>
</dbReference>
<dbReference type="Pfam" id="PF13041">
    <property type="entry name" value="PPR_2"/>
    <property type="match status" value="1"/>
</dbReference>
<dbReference type="PROSITE" id="PS51375">
    <property type="entry name" value="PPR"/>
    <property type="match status" value="3"/>
</dbReference>
<gene>
    <name evidence="5" type="ORF">EJB05_17143</name>
</gene>
<dbReference type="AlphaFoldDB" id="A0A5J9VIM5"/>
<evidence type="ECO:0000313" key="5">
    <source>
        <dbReference type="EMBL" id="TVU35264.1"/>
    </source>
</evidence>
<dbReference type="InterPro" id="IPR011990">
    <property type="entry name" value="TPR-like_helical_dom_sf"/>
</dbReference>
<dbReference type="PANTHER" id="PTHR47926">
    <property type="entry name" value="PENTATRICOPEPTIDE REPEAT-CONTAINING PROTEIN"/>
    <property type="match status" value="1"/>
</dbReference>
<dbReference type="FunFam" id="1.25.40.10:FF:000184">
    <property type="entry name" value="Pentatricopeptide repeat-containing protein, chloroplastic"/>
    <property type="match status" value="1"/>
</dbReference>
<dbReference type="InterPro" id="IPR046960">
    <property type="entry name" value="PPR_At4g14850-like_plant"/>
</dbReference>
<dbReference type="Gene3D" id="1.25.40.10">
    <property type="entry name" value="Tetratricopeptide repeat domain"/>
    <property type="match status" value="3"/>
</dbReference>